<dbReference type="PANTHER" id="PTHR35901:SF1">
    <property type="entry name" value="EXONUCLEASE VAPC9"/>
    <property type="match status" value="1"/>
</dbReference>
<evidence type="ECO:0000256" key="4">
    <source>
        <dbReference type="ARBA" id="ARBA00022801"/>
    </source>
</evidence>
<dbReference type="InterPro" id="IPR051619">
    <property type="entry name" value="TypeII_TA_RNase_PINc/VapC"/>
</dbReference>
<dbReference type="EC" id="3.1.-.-" evidence="6"/>
<organism evidence="8 9">
    <name type="scientific">Candidatus Protofrankia californiensis</name>
    <dbReference type="NCBI Taxonomy" id="1839754"/>
    <lineage>
        <taxon>Bacteria</taxon>
        <taxon>Bacillati</taxon>
        <taxon>Actinomycetota</taxon>
        <taxon>Actinomycetes</taxon>
        <taxon>Frankiales</taxon>
        <taxon>Frankiaceae</taxon>
        <taxon>Protofrankia</taxon>
    </lineage>
</organism>
<comment type="function">
    <text evidence="6">Toxic component of a toxin-antitoxin (TA) system. An RNase.</text>
</comment>
<name>A0A1C3NYT5_9ACTN</name>
<evidence type="ECO:0000256" key="3">
    <source>
        <dbReference type="ARBA" id="ARBA00022723"/>
    </source>
</evidence>
<keyword evidence="3 6" id="KW-0479">Metal-binding</keyword>
<dbReference type="InterPro" id="IPR022907">
    <property type="entry name" value="VapC_family"/>
</dbReference>
<keyword evidence="4 6" id="KW-0378">Hydrolase</keyword>
<keyword evidence="5 6" id="KW-0460">Magnesium</keyword>
<dbReference type="InterPro" id="IPR029060">
    <property type="entry name" value="PIN-like_dom_sf"/>
</dbReference>
<feature type="binding site" evidence="6">
    <location>
        <position position="95"/>
    </location>
    <ligand>
        <name>Mg(2+)</name>
        <dbReference type="ChEBI" id="CHEBI:18420"/>
    </ligand>
</feature>
<comment type="cofactor">
    <cofactor evidence="6">
        <name>Mg(2+)</name>
        <dbReference type="ChEBI" id="CHEBI:18420"/>
    </cofactor>
</comment>
<dbReference type="AlphaFoldDB" id="A0A1C3NYT5"/>
<protein>
    <recommendedName>
        <fullName evidence="6">Ribonuclease VapC</fullName>
        <shortName evidence="6">RNase VapC</shortName>
        <ecNumber evidence="6">3.1.-.-</ecNumber>
    </recommendedName>
    <alternativeName>
        <fullName evidence="6">Toxin VapC</fullName>
    </alternativeName>
</protein>
<feature type="binding site" evidence="6">
    <location>
        <position position="5"/>
    </location>
    <ligand>
        <name>Mg(2+)</name>
        <dbReference type="ChEBI" id="CHEBI:18420"/>
    </ligand>
</feature>
<dbReference type="InterPro" id="IPR002716">
    <property type="entry name" value="PIN_dom"/>
</dbReference>
<dbReference type="Pfam" id="PF01850">
    <property type="entry name" value="PIN"/>
    <property type="match status" value="1"/>
</dbReference>
<keyword evidence="1 6" id="KW-1277">Toxin-antitoxin system</keyword>
<reference evidence="9" key="1">
    <citation type="submission" date="2016-02" db="EMBL/GenBank/DDBJ databases">
        <authorList>
            <person name="Wibberg D."/>
        </authorList>
    </citation>
    <scope>NUCLEOTIDE SEQUENCE [LARGE SCALE GENOMIC DNA]</scope>
</reference>
<proteinExistence type="inferred from homology"/>
<dbReference type="GO" id="GO:0000287">
    <property type="term" value="F:magnesium ion binding"/>
    <property type="evidence" value="ECO:0007669"/>
    <property type="project" value="UniProtKB-UniRule"/>
</dbReference>
<dbReference type="EMBL" id="FLUV01001290">
    <property type="protein sequence ID" value="SBW22742.1"/>
    <property type="molecule type" value="Genomic_DNA"/>
</dbReference>
<dbReference type="GO" id="GO:0090729">
    <property type="term" value="F:toxin activity"/>
    <property type="evidence" value="ECO:0007669"/>
    <property type="project" value="UniProtKB-KW"/>
</dbReference>
<dbReference type="CDD" id="cd09873">
    <property type="entry name" value="PIN_Pae0151-like"/>
    <property type="match status" value="1"/>
</dbReference>
<dbReference type="Proteomes" id="UP000199013">
    <property type="component" value="Unassembled WGS sequence"/>
</dbReference>
<dbReference type="InterPro" id="IPR044153">
    <property type="entry name" value="PIN_Pae0151-like"/>
</dbReference>
<evidence type="ECO:0000259" key="7">
    <source>
        <dbReference type="Pfam" id="PF01850"/>
    </source>
</evidence>
<gene>
    <name evidence="6" type="primary">vapC</name>
    <name evidence="8" type="ORF">FDG2_3062</name>
</gene>
<keyword evidence="2 6" id="KW-0540">Nuclease</keyword>
<dbReference type="PANTHER" id="PTHR35901">
    <property type="entry name" value="RIBONUCLEASE VAPC3"/>
    <property type="match status" value="1"/>
</dbReference>
<dbReference type="GO" id="GO:0004540">
    <property type="term" value="F:RNA nuclease activity"/>
    <property type="evidence" value="ECO:0007669"/>
    <property type="project" value="InterPro"/>
</dbReference>
<evidence type="ECO:0000256" key="1">
    <source>
        <dbReference type="ARBA" id="ARBA00022649"/>
    </source>
</evidence>
<dbReference type="SUPFAM" id="SSF88723">
    <property type="entry name" value="PIN domain-like"/>
    <property type="match status" value="1"/>
</dbReference>
<evidence type="ECO:0000313" key="9">
    <source>
        <dbReference type="Proteomes" id="UP000199013"/>
    </source>
</evidence>
<keyword evidence="6" id="KW-0800">Toxin</keyword>
<dbReference type="Gene3D" id="3.40.50.1010">
    <property type="entry name" value="5'-nuclease"/>
    <property type="match status" value="1"/>
</dbReference>
<feature type="domain" description="PIN" evidence="7">
    <location>
        <begin position="2"/>
        <end position="118"/>
    </location>
</feature>
<sequence length="130" mass="14009">MIVIDAGALVKVLVEKSPSADEVRKRLRGETLSAPSLIDAEVLSVLRGLTLSGKLPEQRARTALSLLAGIPLQRTPLPAHLARAWQLRANYSAYDTFYVALAELLDCVLITSDARLSRGTGANCPVEVFP</sequence>
<evidence type="ECO:0000256" key="6">
    <source>
        <dbReference type="HAMAP-Rule" id="MF_00265"/>
    </source>
</evidence>
<dbReference type="HAMAP" id="MF_00265">
    <property type="entry name" value="VapC_Nob1"/>
    <property type="match status" value="1"/>
</dbReference>
<comment type="similarity">
    <text evidence="6">Belongs to the PINc/VapC protein family.</text>
</comment>
<keyword evidence="9" id="KW-1185">Reference proteome</keyword>
<accession>A0A1C3NYT5</accession>
<dbReference type="GO" id="GO:0016787">
    <property type="term" value="F:hydrolase activity"/>
    <property type="evidence" value="ECO:0007669"/>
    <property type="project" value="UniProtKB-KW"/>
</dbReference>
<evidence type="ECO:0000313" key="8">
    <source>
        <dbReference type="EMBL" id="SBW22742.1"/>
    </source>
</evidence>
<evidence type="ECO:0000256" key="5">
    <source>
        <dbReference type="ARBA" id="ARBA00022842"/>
    </source>
</evidence>
<evidence type="ECO:0000256" key="2">
    <source>
        <dbReference type="ARBA" id="ARBA00022722"/>
    </source>
</evidence>